<dbReference type="PROSITE" id="PS51677">
    <property type="entry name" value="NODB"/>
    <property type="match status" value="1"/>
</dbReference>
<dbReference type="SUPFAM" id="SSF88713">
    <property type="entry name" value="Glycoside hydrolase/deacetylase"/>
    <property type="match status" value="1"/>
</dbReference>
<evidence type="ECO:0000259" key="1">
    <source>
        <dbReference type="PROSITE" id="PS51677"/>
    </source>
</evidence>
<dbReference type="InterPro" id="IPR050248">
    <property type="entry name" value="Polysacc_deacetylase_ArnD"/>
</dbReference>
<feature type="domain" description="NodB homology" evidence="1">
    <location>
        <begin position="129"/>
        <end position="305"/>
    </location>
</feature>
<evidence type="ECO:0000313" key="3">
    <source>
        <dbReference type="Proteomes" id="UP000626697"/>
    </source>
</evidence>
<dbReference type="Proteomes" id="UP000626697">
    <property type="component" value="Unassembled WGS sequence"/>
</dbReference>
<dbReference type="InterPro" id="IPR002509">
    <property type="entry name" value="NODB_dom"/>
</dbReference>
<keyword evidence="3" id="KW-1185">Reference proteome</keyword>
<dbReference type="InterPro" id="IPR014228">
    <property type="entry name" value="Spore_polysacc_deacetyl_YlxY"/>
</dbReference>
<dbReference type="NCBIfam" id="TIGR02873">
    <property type="entry name" value="spore_ylxY"/>
    <property type="match status" value="1"/>
</dbReference>
<comment type="caution">
    <text evidence="2">The sequence shown here is derived from an EMBL/GenBank/DDBJ whole genome shotgun (WGS) entry which is preliminary data.</text>
</comment>
<dbReference type="InterPro" id="IPR011330">
    <property type="entry name" value="Glyco_hydro/deAcase_b/a-brl"/>
</dbReference>
<dbReference type="RefSeq" id="WP_182501249.1">
    <property type="nucleotide sequence ID" value="NZ_JACJHX010000001.1"/>
</dbReference>
<accession>A0ABR6CIH2</accession>
<evidence type="ECO:0000313" key="2">
    <source>
        <dbReference type="EMBL" id="MBA9024820.1"/>
    </source>
</evidence>
<name>A0ABR6CIH2_9BACI</name>
<dbReference type="PANTHER" id="PTHR10587">
    <property type="entry name" value="GLYCOSYL TRANSFERASE-RELATED"/>
    <property type="match status" value="1"/>
</dbReference>
<protein>
    <submittedName>
        <fullName evidence="2">Sporulation protein (Polysaccharide deacetylase family)</fullName>
    </submittedName>
</protein>
<gene>
    <name evidence="2" type="ORF">HNP81_000102</name>
</gene>
<dbReference type="EMBL" id="JACJHX010000001">
    <property type="protein sequence ID" value="MBA9024820.1"/>
    <property type="molecule type" value="Genomic_DNA"/>
</dbReference>
<organism evidence="2 3">
    <name type="scientific">Peribacillus huizhouensis</name>
    <dbReference type="NCBI Taxonomy" id="1501239"/>
    <lineage>
        <taxon>Bacteria</taxon>
        <taxon>Bacillati</taxon>
        <taxon>Bacillota</taxon>
        <taxon>Bacilli</taxon>
        <taxon>Bacillales</taxon>
        <taxon>Bacillaceae</taxon>
        <taxon>Peribacillus</taxon>
    </lineage>
</organism>
<dbReference type="Pfam" id="PF01522">
    <property type="entry name" value="Polysacc_deac_1"/>
    <property type="match status" value="1"/>
</dbReference>
<dbReference type="PANTHER" id="PTHR10587:SF80">
    <property type="entry name" value="CHITOOLIGOSACCHARIDE DEACETYLASE"/>
    <property type="match status" value="1"/>
</dbReference>
<dbReference type="CDD" id="cd10950">
    <property type="entry name" value="CE4_BsYlxY_like"/>
    <property type="match status" value="1"/>
</dbReference>
<dbReference type="Gene3D" id="3.20.20.370">
    <property type="entry name" value="Glycoside hydrolase/deacetylase"/>
    <property type="match status" value="1"/>
</dbReference>
<reference evidence="2 3" key="1">
    <citation type="submission" date="2020-08" db="EMBL/GenBank/DDBJ databases">
        <title>Genomic Encyclopedia of Type Strains, Phase IV (KMG-IV): sequencing the most valuable type-strain genomes for metagenomic binning, comparative biology and taxonomic classification.</title>
        <authorList>
            <person name="Goeker M."/>
        </authorList>
    </citation>
    <scope>NUCLEOTIDE SEQUENCE [LARGE SCALE GENOMIC DNA]</scope>
    <source>
        <strain evidence="2 3">DSM 105481</strain>
    </source>
</reference>
<proteinExistence type="predicted"/>
<sequence>MKKLSQIVAFSAIAGISWLLVQNPYVDVYVKSITGQSVVAVKQSDTLMQDIESKAKDYEIAPQDARIDSIWKTVPGLNGLKVNVRESYKAMREKGVFNEKKLVLTQVSPNVHISDLTPAPIYRAHPEKPVVSLLINVAWGNEYLQDMLAILKENDVKATFFLEGRWTKNNPELAKMIKQGEHEIGNHSYSHPDMKTLSQSAAKNEMQKTNEVIEAVTDEKVKWFAPPSGSFRDQTVEDANSLGMGTILWSVDTIDWQKPSPDVLLNRVLSKVHSGAFILMHPTDASASSLEELIQQLKKKGLQIVTVSEAVNEKRTIQ</sequence>